<protein>
    <submittedName>
        <fullName evidence="2">Uncharacterized protein</fullName>
    </submittedName>
</protein>
<gene>
    <name evidence="2" type="ORF">D9757_011803</name>
</gene>
<dbReference type="AlphaFoldDB" id="A0A8H5LPD4"/>
<keyword evidence="1" id="KW-0472">Membrane</keyword>
<keyword evidence="1" id="KW-1133">Transmembrane helix</keyword>
<evidence type="ECO:0000256" key="1">
    <source>
        <dbReference type="SAM" id="Phobius"/>
    </source>
</evidence>
<name>A0A8H5LPD4_9AGAR</name>
<accession>A0A8H5LPD4</accession>
<evidence type="ECO:0000313" key="2">
    <source>
        <dbReference type="EMBL" id="KAF5364554.1"/>
    </source>
</evidence>
<dbReference type="OrthoDB" id="2535105at2759"/>
<comment type="caution">
    <text evidence="2">The sequence shown here is derived from an EMBL/GenBank/DDBJ whole genome shotgun (WGS) entry which is preliminary data.</text>
</comment>
<reference evidence="2 3" key="1">
    <citation type="journal article" date="2020" name="ISME J.">
        <title>Uncovering the hidden diversity of litter-decomposition mechanisms in mushroom-forming fungi.</title>
        <authorList>
            <person name="Floudas D."/>
            <person name="Bentzer J."/>
            <person name="Ahren D."/>
            <person name="Johansson T."/>
            <person name="Persson P."/>
            <person name="Tunlid A."/>
        </authorList>
    </citation>
    <scope>NUCLEOTIDE SEQUENCE [LARGE SCALE GENOMIC DNA]</scope>
    <source>
        <strain evidence="2 3">CBS 406.79</strain>
    </source>
</reference>
<feature type="transmembrane region" description="Helical" evidence="1">
    <location>
        <begin position="15"/>
        <end position="39"/>
    </location>
</feature>
<evidence type="ECO:0000313" key="3">
    <source>
        <dbReference type="Proteomes" id="UP000518752"/>
    </source>
</evidence>
<proteinExistence type="predicted"/>
<keyword evidence="3" id="KW-1185">Reference proteome</keyword>
<dbReference type="Proteomes" id="UP000518752">
    <property type="component" value="Unassembled WGS sequence"/>
</dbReference>
<sequence>MSLSGLLNLDDTLGAVYIGYSVSSVIFGIFTMQTISYFVHYRADPWSLKVLVILIWFVKNLRTNDQYLTDDNQVY</sequence>
<organism evidence="2 3">
    <name type="scientific">Collybiopsis confluens</name>
    <dbReference type="NCBI Taxonomy" id="2823264"/>
    <lineage>
        <taxon>Eukaryota</taxon>
        <taxon>Fungi</taxon>
        <taxon>Dikarya</taxon>
        <taxon>Basidiomycota</taxon>
        <taxon>Agaricomycotina</taxon>
        <taxon>Agaricomycetes</taxon>
        <taxon>Agaricomycetidae</taxon>
        <taxon>Agaricales</taxon>
        <taxon>Marasmiineae</taxon>
        <taxon>Omphalotaceae</taxon>
        <taxon>Collybiopsis</taxon>
    </lineage>
</organism>
<dbReference type="EMBL" id="JAACJN010000184">
    <property type="protein sequence ID" value="KAF5364554.1"/>
    <property type="molecule type" value="Genomic_DNA"/>
</dbReference>
<keyword evidence="1" id="KW-0812">Transmembrane</keyword>